<reference evidence="1" key="3">
    <citation type="submission" date="2014-01" db="EMBL/GenBank/DDBJ databases">
        <title>Evolution of pathogenesis and genome organization in the Tremellales.</title>
        <authorList>
            <person name="Cuomo C."/>
            <person name="Litvintseva A."/>
            <person name="Heitman J."/>
            <person name="Chen Y."/>
            <person name="Sun S."/>
            <person name="Springer D."/>
            <person name="Dromer F."/>
            <person name="Young S."/>
            <person name="Zeng Q."/>
            <person name="Chapman S."/>
            <person name="Gujja S."/>
            <person name="Saif S."/>
            <person name="Birren B."/>
        </authorList>
    </citation>
    <scope>NUCLEOTIDE SEQUENCE</scope>
    <source>
        <strain evidence="1">CBS 10118</strain>
    </source>
</reference>
<reference evidence="1" key="1">
    <citation type="submission" date="2013-07" db="EMBL/GenBank/DDBJ databases">
        <title>The Genome Sequence of Cryptococcus bestiolae CBS10118.</title>
        <authorList>
            <consortium name="The Broad Institute Genome Sequencing Platform"/>
            <person name="Cuomo C."/>
            <person name="Litvintseva A."/>
            <person name="Chen Y."/>
            <person name="Heitman J."/>
            <person name="Sun S."/>
            <person name="Springer D."/>
            <person name="Dromer F."/>
            <person name="Young S.K."/>
            <person name="Zeng Q."/>
            <person name="Gargeya S."/>
            <person name="Fitzgerald M."/>
            <person name="Abouelleil A."/>
            <person name="Alvarado L."/>
            <person name="Berlin A.M."/>
            <person name="Chapman S.B."/>
            <person name="Dewar J."/>
            <person name="Goldberg J."/>
            <person name="Griggs A."/>
            <person name="Gujja S."/>
            <person name="Hansen M."/>
            <person name="Howarth C."/>
            <person name="Imamovic A."/>
            <person name="Larimer J."/>
            <person name="McCowan C."/>
            <person name="Murphy C."/>
            <person name="Pearson M."/>
            <person name="Priest M."/>
            <person name="Roberts A."/>
            <person name="Saif S."/>
            <person name="Shea T."/>
            <person name="Sykes S."/>
            <person name="Wortman J."/>
            <person name="Nusbaum C."/>
            <person name="Birren B."/>
        </authorList>
    </citation>
    <scope>NUCLEOTIDE SEQUENCE [LARGE SCALE GENOMIC DNA]</scope>
    <source>
        <strain evidence="1">CBS 10118</strain>
    </source>
</reference>
<protein>
    <submittedName>
        <fullName evidence="1">Uncharacterized protein</fullName>
    </submittedName>
</protein>
<dbReference type="Proteomes" id="UP000092730">
    <property type="component" value="Chromosome 2"/>
</dbReference>
<keyword evidence="3" id="KW-1185">Reference proteome</keyword>
<evidence type="ECO:0000313" key="2">
    <source>
        <dbReference type="EMBL" id="WVW82027.1"/>
    </source>
</evidence>
<dbReference type="GeneID" id="30207136"/>
<dbReference type="VEuPathDB" id="FungiDB:I302_02737"/>
<accession>A0A1B9GA37</accession>
<proteinExistence type="predicted"/>
<organism evidence="1">
    <name type="scientific">Kwoniella bestiolae CBS 10118</name>
    <dbReference type="NCBI Taxonomy" id="1296100"/>
    <lineage>
        <taxon>Eukaryota</taxon>
        <taxon>Fungi</taxon>
        <taxon>Dikarya</taxon>
        <taxon>Basidiomycota</taxon>
        <taxon>Agaricomycotina</taxon>
        <taxon>Tremellomycetes</taxon>
        <taxon>Tremellales</taxon>
        <taxon>Cryptococcaceae</taxon>
        <taxon>Kwoniella</taxon>
    </lineage>
</organism>
<reference evidence="2" key="2">
    <citation type="submission" date="2013-07" db="EMBL/GenBank/DDBJ databases">
        <authorList>
            <consortium name="The Broad Institute Genome Sequencing Platform"/>
            <person name="Cuomo C."/>
            <person name="Litvintseva A."/>
            <person name="Chen Y."/>
            <person name="Heitman J."/>
            <person name="Sun S."/>
            <person name="Springer D."/>
            <person name="Dromer F."/>
            <person name="Young S.K."/>
            <person name="Zeng Q."/>
            <person name="Gargeya S."/>
            <person name="Fitzgerald M."/>
            <person name="Abouelleil A."/>
            <person name="Alvarado L."/>
            <person name="Berlin A.M."/>
            <person name="Chapman S.B."/>
            <person name="Dewar J."/>
            <person name="Goldberg J."/>
            <person name="Griggs A."/>
            <person name="Gujja S."/>
            <person name="Hansen M."/>
            <person name="Howarth C."/>
            <person name="Imamovic A."/>
            <person name="Larimer J."/>
            <person name="McCowan C."/>
            <person name="Murphy C."/>
            <person name="Pearson M."/>
            <person name="Priest M."/>
            <person name="Roberts A."/>
            <person name="Saif S."/>
            <person name="Shea T."/>
            <person name="Sykes S."/>
            <person name="Wortman J."/>
            <person name="Nusbaum C."/>
            <person name="Birren B."/>
        </authorList>
    </citation>
    <scope>NUCLEOTIDE SEQUENCE</scope>
    <source>
        <strain evidence="2">CBS 10118</strain>
    </source>
</reference>
<sequence>MAAEDANDVNSQRCLQGLSRSSEQDLKVDDTVHHLMRGEKWKEMGLDQFTNHFLGSLDLLSLTNKDKSTLDIRMETNGLVGQTFQALQDQCELLLVIETEDSKEQENTWWNYSPMSDITQAWDRFKQYTEETWKGKLRAESSQSDSHPIEKSRKRLIVADAAFCPASQSEHHKDEYGLYLTLSPICQLALTDLTPGEGSMGANSQMNSIDVPVRSERKFRKCIALISEVVHSFQDDRDDAMMMHASVGGFDVVLNRCSEEKRWEVHMLDECSAIEGE</sequence>
<dbReference type="EMBL" id="KI894019">
    <property type="protein sequence ID" value="OCF27887.1"/>
    <property type="molecule type" value="Genomic_DNA"/>
</dbReference>
<name>A0A1B9GA37_9TREE</name>
<gene>
    <name evidence="1" type="ORF">I302_02737</name>
    <name evidence="2" type="ORF">I302_104032</name>
</gene>
<dbReference type="KEGG" id="kbi:30207136"/>
<dbReference type="EMBL" id="CP144542">
    <property type="protein sequence ID" value="WVW82027.1"/>
    <property type="molecule type" value="Genomic_DNA"/>
</dbReference>
<reference evidence="2" key="4">
    <citation type="submission" date="2024-02" db="EMBL/GenBank/DDBJ databases">
        <title>Comparative genomics of Cryptococcus and Kwoniella reveals pathogenesis evolution and contrasting modes of karyotype evolution via chromosome fusion or intercentromeric recombination.</title>
        <authorList>
            <person name="Coelho M.A."/>
            <person name="David-Palma M."/>
            <person name="Shea T."/>
            <person name="Bowers K."/>
            <person name="McGinley-Smith S."/>
            <person name="Mohammad A.W."/>
            <person name="Gnirke A."/>
            <person name="Yurkov A.M."/>
            <person name="Nowrousian M."/>
            <person name="Sun S."/>
            <person name="Cuomo C.A."/>
            <person name="Heitman J."/>
        </authorList>
    </citation>
    <scope>NUCLEOTIDE SEQUENCE</scope>
    <source>
        <strain evidence="2">CBS 10118</strain>
    </source>
</reference>
<dbReference type="AlphaFoldDB" id="A0A1B9GA37"/>
<evidence type="ECO:0000313" key="1">
    <source>
        <dbReference type="EMBL" id="OCF27887.1"/>
    </source>
</evidence>
<dbReference type="RefSeq" id="XP_019048957.1">
    <property type="nucleotide sequence ID" value="XM_019189395.1"/>
</dbReference>
<evidence type="ECO:0000313" key="3">
    <source>
        <dbReference type="Proteomes" id="UP000092730"/>
    </source>
</evidence>